<accession>A0A0M2UWD1</accession>
<reference evidence="2 3" key="1">
    <citation type="journal article" date="2013" name="BMC Microbiol.">
        <title>Identification of the type II cytochrome c maturation pathway in anammox bacteria by comparative genomics.</title>
        <authorList>
            <person name="Ferousi C."/>
            <person name="Speth D.R."/>
            <person name="Reimann J."/>
            <person name="Op den Camp H.J."/>
            <person name="Allen J.W."/>
            <person name="Keltjens J.T."/>
            <person name="Jetten M.S."/>
        </authorList>
    </citation>
    <scope>NUCLEOTIDE SEQUENCE [LARGE SCALE GENOMIC DNA]</scope>
    <source>
        <strain evidence="2">RU1</strain>
    </source>
</reference>
<feature type="region of interest" description="Disordered" evidence="1">
    <location>
        <begin position="51"/>
        <end position="85"/>
    </location>
</feature>
<evidence type="ECO:0000313" key="2">
    <source>
        <dbReference type="EMBL" id="KKO18814.1"/>
    </source>
</evidence>
<dbReference type="Proteomes" id="UP000034954">
    <property type="component" value="Unassembled WGS sequence"/>
</dbReference>
<evidence type="ECO:0000313" key="3">
    <source>
        <dbReference type="Proteomes" id="UP000034954"/>
    </source>
</evidence>
<proteinExistence type="predicted"/>
<protein>
    <recommendedName>
        <fullName evidence="4">DUF4912 domain-containing protein</fullName>
    </recommendedName>
</protein>
<name>A0A0M2UWD1_9BACT</name>
<dbReference type="EMBL" id="LAQJ01000233">
    <property type="protein sequence ID" value="KKO18814.1"/>
    <property type="molecule type" value="Genomic_DNA"/>
</dbReference>
<evidence type="ECO:0008006" key="4">
    <source>
        <dbReference type="Google" id="ProtNLM"/>
    </source>
</evidence>
<organism evidence="2 3">
    <name type="scientific">Candidatus Brocadia fulgida</name>
    <dbReference type="NCBI Taxonomy" id="380242"/>
    <lineage>
        <taxon>Bacteria</taxon>
        <taxon>Pseudomonadati</taxon>
        <taxon>Planctomycetota</taxon>
        <taxon>Candidatus Brocadiia</taxon>
        <taxon>Candidatus Brocadiales</taxon>
        <taxon>Candidatus Brocadiaceae</taxon>
        <taxon>Candidatus Brocadia</taxon>
    </lineage>
</organism>
<evidence type="ECO:0000256" key="1">
    <source>
        <dbReference type="SAM" id="MobiDB-lite"/>
    </source>
</evidence>
<keyword evidence="3" id="KW-1185">Reference proteome</keyword>
<comment type="caution">
    <text evidence="2">The sequence shown here is derived from an EMBL/GenBank/DDBJ whole genome shotgun (WGS) entry which is preliminary data.</text>
</comment>
<gene>
    <name evidence="2" type="ORF">BROFUL_02475</name>
</gene>
<dbReference type="AlphaFoldDB" id="A0A0M2UWD1"/>
<dbReference type="Pfam" id="PF16258">
    <property type="entry name" value="DUF4912"/>
    <property type="match status" value="1"/>
</dbReference>
<dbReference type="InterPro" id="IPR032585">
    <property type="entry name" value="DUF4912"/>
</dbReference>
<sequence>MDKEILKEIFLLTLEVIKVFCEMLWKKTKGFFCLIWDRFFGVTDISSPERGEEQVWGDTGEDTWPVSPKGSLARTDNPQPPGEVKEVVRTPSISELPEDYGDNRVVLMVRDTECLFAYWELRKEILDNILNTLGSMAHSAKIVLRVYDVTDVLFNGNNAHTYFDIEVTDGTRSWYIHTGKPNRSFYADIGFITPNGTFRLIARSNPVKTPPSGVSEVVDETWMSIEALYAEISAPDEFGSSASVRKRVHKGWQEILKEGVSSPEAPRVSAISKE</sequence>